<dbReference type="PANTHER" id="PTHR37299:SF1">
    <property type="entry name" value="STAGE 0 SPORULATION PROTEIN A HOMOLOG"/>
    <property type="match status" value="1"/>
</dbReference>
<dbReference type="RefSeq" id="WP_264790400.1">
    <property type="nucleotide sequence ID" value="NZ_AP026867.1"/>
</dbReference>
<evidence type="ECO:0000259" key="2">
    <source>
        <dbReference type="PROSITE" id="PS50110"/>
    </source>
</evidence>
<name>A0A915YLI9_9BACT</name>
<dbReference type="KEGG" id="aup:AsAng_0060130"/>
<evidence type="ECO:0000313" key="5">
    <source>
        <dbReference type="Proteomes" id="UP001060919"/>
    </source>
</evidence>
<keyword evidence="5" id="KW-1185">Reference proteome</keyword>
<dbReference type="Gene3D" id="3.40.50.2300">
    <property type="match status" value="1"/>
</dbReference>
<dbReference type="PANTHER" id="PTHR37299">
    <property type="entry name" value="TRANSCRIPTIONAL REGULATOR-RELATED"/>
    <property type="match status" value="1"/>
</dbReference>
<keyword evidence="4" id="KW-0238">DNA-binding</keyword>
<dbReference type="GO" id="GO:0000156">
    <property type="term" value="F:phosphorelay response regulator activity"/>
    <property type="evidence" value="ECO:0007669"/>
    <property type="project" value="InterPro"/>
</dbReference>
<feature type="domain" description="Response regulatory" evidence="2">
    <location>
        <begin position="2"/>
        <end position="115"/>
    </location>
</feature>
<dbReference type="GO" id="GO:0003677">
    <property type="term" value="F:DNA binding"/>
    <property type="evidence" value="ECO:0007669"/>
    <property type="project" value="UniProtKB-KW"/>
</dbReference>
<dbReference type="PROSITE" id="PS50110">
    <property type="entry name" value="RESPONSE_REGULATORY"/>
    <property type="match status" value="1"/>
</dbReference>
<organism evidence="4 5">
    <name type="scientific">Aureispira anguillae</name>
    <dbReference type="NCBI Taxonomy" id="2864201"/>
    <lineage>
        <taxon>Bacteria</taxon>
        <taxon>Pseudomonadati</taxon>
        <taxon>Bacteroidota</taxon>
        <taxon>Saprospiria</taxon>
        <taxon>Saprospirales</taxon>
        <taxon>Saprospiraceae</taxon>
        <taxon>Aureispira</taxon>
    </lineage>
</organism>
<protein>
    <submittedName>
        <fullName evidence="4">LytTR family DNA-binding domain-containing protein</fullName>
    </submittedName>
</protein>
<dbReference type="SUPFAM" id="SSF52172">
    <property type="entry name" value="CheY-like"/>
    <property type="match status" value="1"/>
</dbReference>
<dbReference type="Proteomes" id="UP001060919">
    <property type="component" value="Chromosome"/>
</dbReference>
<dbReference type="Pfam" id="PF04397">
    <property type="entry name" value="LytTR"/>
    <property type="match status" value="1"/>
</dbReference>
<sequence>MNVLIIDDEELARATLITLITVCSSEISSIREADSVKTALAAIQSQKPDLIFLDISLNDGNGFDILRQSTIKNLNIIFVTAHNEYGVKALKASAIDYLIKPINSSELTTAILKAKEKIATQRIHKNFELLLSNLDSPKTEISKIVVKTMSDIHLIQVEDIIYCESDKGYTTFYLVNQRKVVSSKSLGEYEDILPENHFMRTHHSFLVNLNHVIRYEKRDKNVLVMVENHAIAVSVRRREALIHYFDQLK</sequence>
<dbReference type="SMART" id="SM00448">
    <property type="entry name" value="REC"/>
    <property type="match status" value="1"/>
</dbReference>
<feature type="domain" description="HTH LytTR-type" evidence="3">
    <location>
        <begin position="144"/>
        <end position="247"/>
    </location>
</feature>
<dbReference type="PROSITE" id="PS50930">
    <property type="entry name" value="HTH_LYTTR"/>
    <property type="match status" value="1"/>
</dbReference>
<feature type="modified residue" description="4-aspartylphosphate" evidence="1">
    <location>
        <position position="54"/>
    </location>
</feature>
<evidence type="ECO:0000313" key="4">
    <source>
        <dbReference type="EMBL" id="BDS15229.1"/>
    </source>
</evidence>
<evidence type="ECO:0000256" key="1">
    <source>
        <dbReference type="PROSITE-ProRule" id="PRU00169"/>
    </source>
</evidence>
<reference evidence="4" key="1">
    <citation type="submission" date="2022-09" db="EMBL/GenBank/DDBJ databases">
        <title>Aureispira anguillicida sp. nov., isolated from Leptocephalus of Japanese eel Anguilla japonica.</title>
        <authorList>
            <person name="Yuasa K."/>
            <person name="Mekata T."/>
            <person name="Ikunari K."/>
        </authorList>
    </citation>
    <scope>NUCLEOTIDE SEQUENCE</scope>
    <source>
        <strain evidence="4">EL160426</strain>
    </source>
</reference>
<proteinExistence type="predicted"/>
<dbReference type="Pfam" id="PF00072">
    <property type="entry name" value="Response_reg"/>
    <property type="match status" value="1"/>
</dbReference>
<dbReference type="InterPro" id="IPR007492">
    <property type="entry name" value="LytTR_DNA-bd_dom"/>
</dbReference>
<dbReference type="SMART" id="SM00850">
    <property type="entry name" value="LytTR"/>
    <property type="match status" value="1"/>
</dbReference>
<keyword evidence="1" id="KW-0597">Phosphoprotein</keyword>
<gene>
    <name evidence="4" type="ORF">AsAng_0060130</name>
</gene>
<accession>A0A915YLI9</accession>
<evidence type="ECO:0000259" key="3">
    <source>
        <dbReference type="PROSITE" id="PS50930"/>
    </source>
</evidence>
<dbReference type="InterPro" id="IPR001789">
    <property type="entry name" value="Sig_transdc_resp-reg_receiver"/>
</dbReference>
<dbReference type="EMBL" id="AP026867">
    <property type="protein sequence ID" value="BDS15229.1"/>
    <property type="molecule type" value="Genomic_DNA"/>
</dbReference>
<dbReference type="AlphaFoldDB" id="A0A915YLI9"/>
<dbReference type="Gene3D" id="2.40.50.1020">
    <property type="entry name" value="LytTr DNA-binding domain"/>
    <property type="match status" value="1"/>
</dbReference>
<dbReference type="InterPro" id="IPR046947">
    <property type="entry name" value="LytR-like"/>
</dbReference>
<dbReference type="InterPro" id="IPR011006">
    <property type="entry name" value="CheY-like_superfamily"/>
</dbReference>